<proteinExistence type="predicted"/>
<sequence>MELAAIATAAVPGLTPARVAGIPDDPDDFDSALIIDAQKNRWRVRSPRHEESSMRLETELTALRSFTPGIRASLPFRLPSVAGTVRQGSLRTFVYNHLPGQVMDLDELVAAGGSTAADIGRIIAAIHALPEELVDRADLPVYTADEFRQRKLNELDQAAMTGRIPPRLLRRWEHALEDVALWRFNPRVVHGDLHEENLLIEHGKVAAVIGWTDVRIGDPADDFAWLAAAHEQSFTDTVIEAYTAARGELADPHIMRRAALAAEFALAQWLSRGLATNDAERIAEGEQMLRDLDEDISEYGGQPISIVEPPRMDIHGQPVPTDDEAPAATDASEVAEPGHDENLGDHSQTASEERVADAPPHPVVPPKPQVAPVSPGRPTGDEDADDAATADGEASSTTDAMDPEDSDTVPGADPHEAAENEGSAAADDEEPAFLRDSDFDDEQSSGTDGSAAGAEDGSPSGSLASGPETDAMPMIVIESLDEAGPSGESK</sequence>
<protein>
    <submittedName>
        <fullName evidence="3">Macrolide 2'-phosphotransferase</fullName>
    </submittedName>
</protein>
<organism evidence="3 4">
    <name type="scientific">Arthrobacter rhombi</name>
    <dbReference type="NCBI Taxonomy" id="71253"/>
    <lineage>
        <taxon>Bacteria</taxon>
        <taxon>Bacillati</taxon>
        <taxon>Actinomycetota</taxon>
        <taxon>Actinomycetes</taxon>
        <taxon>Micrococcales</taxon>
        <taxon>Micrococcaceae</taxon>
        <taxon>Arthrobacter</taxon>
    </lineage>
</organism>
<feature type="region of interest" description="Disordered" evidence="1">
    <location>
        <begin position="300"/>
        <end position="490"/>
    </location>
</feature>
<feature type="domain" description="Aminoglycoside phosphotransferase" evidence="2">
    <location>
        <begin position="32"/>
        <end position="255"/>
    </location>
</feature>
<dbReference type="InterPro" id="IPR011009">
    <property type="entry name" value="Kinase-like_dom_sf"/>
</dbReference>
<keyword evidence="4" id="KW-1185">Reference proteome</keyword>
<dbReference type="CDD" id="cd05152">
    <property type="entry name" value="MPH2"/>
    <property type="match status" value="1"/>
</dbReference>
<dbReference type="InterPro" id="IPR002575">
    <property type="entry name" value="Aminoglycoside_PTrfase"/>
</dbReference>
<dbReference type="EMBL" id="FUHW01000038">
    <property type="protein sequence ID" value="SJM69060.1"/>
    <property type="molecule type" value="Genomic_DNA"/>
</dbReference>
<dbReference type="Gene3D" id="3.90.1200.10">
    <property type="match status" value="1"/>
</dbReference>
<reference evidence="3 4" key="1">
    <citation type="submission" date="2017-02" db="EMBL/GenBank/DDBJ databases">
        <authorList>
            <person name="Peterson S.W."/>
        </authorList>
    </citation>
    <scope>NUCLEOTIDE SEQUENCE [LARGE SCALE GENOMIC DNA]</scope>
    <source>
        <strain evidence="3 4">B Ar 00.02</strain>
    </source>
</reference>
<evidence type="ECO:0000256" key="1">
    <source>
        <dbReference type="SAM" id="MobiDB-lite"/>
    </source>
</evidence>
<dbReference type="Pfam" id="PF01636">
    <property type="entry name" value="APH"/>
    <property type="match status" value="1"/>
</dbReference>
<dbReference type="AlphaFoldDB" id="A0A1R4GLL1"/>
<evidence type="ECO:0000313" key="3">
    <source>
        <dbReference type="EMBL" id="SJM69060.1"/>
    </source>
</evidence>
<keyword evidence="3" id="KW-0808">Transferase</keyword>
<evidence type="ECO:0000259" key="2">
    <source>
        <dbReference type="Pfam" id="PF01636"/>
    </source>
</evidence>
<dbReference type="SUPFAM" id="SSF56112">
    <property type="entry name" value="Protein kinase-like (PK-like)"/>
    <property type="match status" value="1"/>
</dbReference>
<dbReference type="GO" id="GO:0016740">
    <property type="term" value="F:transferase activity"/>
    <property type="evidence" value="ECO:0007669"/>
    <property type="project" value="UniProtKB-KW"/>
</dbReference>
<feature type="compositionally biased region" description="Low complexity" evidence="1">
    <location>
        <begin position="389"/>
        <end position="400"/>
    </location>
</feature>
<evidence type="ECO:0000313" key="4">
    <source>
        <dbReference type="Proteomes" id="UP000195913"/>
    </source>
</evidence>
<accession>A0A1R4GLL1</accession>
<name>A0A1R4GLL1_9MICC</name>
<dbReference type="Proteomes" id="UP000195913">
    <property type="component" value="Unassembled WGS sequence"/>
</dbReference>
<gene>
    <name evidence="3" type="ORF">FM101_11495</name>
</gene>
<feature type="compositionally biased region" description="Pro residues" evidence="1">
    <location>
        <begin position="359"/>
        <end position="369"/>
    </location>
</feature>